<accession>A0ABS5I4Y3</accession>
<feature type="signal peptide" evidence="1">
    <location>
        <begin position="1"/>
        <end position="20"/>
    </location>
</feature>
<proteinExistence type="predicted"/>
<evidence type="ECO:0000313" key="3">
    <source>
        <dbReference type="Proteomes" id="UP000811844"/>
    </source>
</evidence>
<protein>
    <recommendedName>
        <fullName evidence="4">Secreted protein</fullName>
    </recommendedName>
</protein>
<name>A0ABS5I4Y3_9GAMM</name>
<evidence type="ECO:0008006" key="4">
    <source>
        <dbReference type="Google" id="ProtNLM"/>
    </source>
</evidence>
<dbReference type="Proteomes" id="UP000811844">
    <property type="component" value="Unassembled WGS sequence"/>
</dbReference>
<keyword evidence="1" id="KW-0732">Signal</keyword>
<organism evidence="2 3">
    <name type="scientific">Shewanella intestini</name>
    <dbReference type="NCBI Taxonomy" id="2017544"/>
    <lineage>
        <taxon>Bacteria</taxon>
        <taxon>Pseudomonadati</taxon>
        <taxon>Pseudomonadota</taxon>
        <taxon>Gammaproteobacteria</taxon>
        <taxon>Alteromonadales</taxon>
        <taxon>Shewanellaceae</taxon>
        <taxon>Shewanella</taxon>
    </lineage>
</organism>
<keyword evidence="3" id="KW-1185">Reference proteome</keyword>
<dbReference type="RefSeq" id="WP_153665651.1">
    <property type="nucleotide sequence ID" value="NZ_JAAIKR010000015.1"/>
</dbReference>
<comment type="caution">
    <text evidence="2">The sequence shown here is derived from an EMBL/GenBank/DDBJ whole genome shotgun (WGS) entry which is preliminary data.</text>
</comment>
<evidence type="ECO:0000313" key="2">
    <source>
        <dbReference type="EMBL" id="MBR9729087.1"/>
    </source>
</evidence>
<feature type="chain" id="PRO_5046621936" description="Secreted protein" evidence="1">
    <location>
        <begin position="21"/>
        <end position="187"/>
    </location>
</feature>
<reference evidence="2 3" key="1">
    <citation type="submission" date="2020-02" db="EMBL/GenBank/DDBJ databases">
        <title>Shewanella WXL01 sp. nov., a marine bacterium isolated from green algae in Luhuitou Fringing Reef (Northern South China Sea).</title>
        <authorList>
            <person name="Wang X."/>
        </authorList>
    </citation>
    <scope>NUCLEOTIDE SEQUENCE [LARGE SCALE GENOMIC DNA]</scope>
    <source>
        <strain evidence="2 3">MCCC 1A01895</strain>
    </source>
</reference>
<sequence length="187" mass="21768">MKSICLALLLCFITSFCAVAEKLAAYDDIPLHWRTEIIPFPLHFAPQIKLRGVEELVFAPGMYQPKRADFFSYAFTWIIKPTEIDESLMHTYLRQYYQGLYQAVAKDNPRSDMVKVTISEAKTDRFYRGHIDWVEPFVSHQPQTLYFQASKTHCSNSKQTRWHFMVSPQPKSHAVWTDLNALTLAQC</sequence>
<gene>
    <name evidence="2" type="ORF">G3R48_13995</name>
</gene>
<dbReference type="EMBL" id="JAAIKR010000015">
    <property type="protein sequence ID" value="MBR9729087.1"/>
    <property type="molecule type" value="Genomic_DNA"/>
</dbReference>
<evidence type="ECO:0000256" key="1">
    <source>
        <dbReference type="SAM" id="SignalP"/>
    </source>
</evidence>